<gene>
    <name evidence="8" type="primary">panC</name>
    <name evidence="9" type="ORF">HCU74_11390</name>
</gene>
<dbReference type="Pfam" id="PF02569">
    <property type="entry name" value="Pantoate_ligase"/>
    <property type="match status" value="1"/>
</dbReference>
<evidence type="ECO:0000256" key="6">
    <source>
        <dbReference type="ARBA" id="ARBA00022840"/>
    </source>
</evidence>
<protein>
    <recommendedName>
        <fullName evidence="8">Pantothenate synthetase</fullName>
        <shortName evidence="8">PS</shortName>
        <ecNumber evidence="8">6.3.2.1</ecNumber>
    </recommendedName>
    <alternativeName>
        <fullName evidence="8">Pantoate--beta-alanine ligase</fullName>
    </alternativeName>
    <alternativeName>
        <fullName evidence="8">Pantoate-activating enzyme</fullName>
    </alternativeName>
</protein>
<dbReference type="InterPro" id="IPR042176">
    <property type="entry name" value="Pantoate_ligase_C"/>
</dbReference>
<dbReference type="EC" id="6.3.2.1" evidence="8"/>
<dbReference type="NCBIfam" id="TIGR00125">
    <property type="entry name" value="cyt_tran_rel"/>
    <property type="match status" value="1"/>
</dbReference>
<evidence type="ECO:0000256" key="8">
    <source>
        <dbReference type="HAMAP-Rule" id="MF_00158"/>
    </source>
</evidence>
<feature type="binding site" evidence="8">
    <location>
        <position position="61"/>
    </location>
    <ligand>
        <name>(R)-pantoate</name>
        <dbReference type="ChEBI" id="CHEBI:15980"/>
    </ligand>
</feature>
<evidence type="ECO:0000313" key="10">
    <source>
        <dbReference type="Proteomes" id="UP000765845"/>
    </source>
</evidence>
<dbReference type="PANTHER" id="PTHR21299:SF1">
    <property type="entry name" value="PANTOATE--BETA-ALANINE LIGASE"/>
    <property type="match status" value="1"/>
</dbReference>
<organism evidence="9 10">
    <name type="scientific">Spongiibacter thalassae</name>
    <dbReference type="NCBI Taxonomy" id="2721624"/>
    <lineage>
        <taxon>Bacteria</taxon>
        <taxon>Pseudomonadati</taxon>
        <taxon>Pseudomonadota</taxon>
        <taxon>Gammaproteobacteria</taxon>
        <taxon>Cellvibrionales</taxon>
        <taxon>Spongiibacteraceae</taxon>
        <taxon>Spongiibacter</taxon>
    </lineage>
</organism>
<feature type="binding site" evidence="8">
    <location>
        <position position="178"/>
    </location>
    <ligand>
        <name>ATP</name>
        <dbReference type="ChEBI" id="CHEBI:30616"/>
    </ligand>
</feature>
<feature type="active site" description="Proton donor" evidence="8">
    <location>
        <position position="37"/>
    </location>
</feature>
<name>A0ABX1GHP4_9GAMM</name>
<evidence type="ECO:0000256" key="5">
    <source>
        <dbReference type="ARBA" id="ARBA00022741"/>
    </source>
</evidence>
<dbReference type="InterPro" id="IPR014729">
    <property type="entry name" value="Rossmann-like_a/b/a_fold"/>
</dbReference>
<proteinExistence type="inferred from homology"/>
<dbReference type="EMBL" id="JAAWWK010000004">
    <property type="protein sequence ID" value="NKI18007.1"/>
    <property type="molecule type" value="Genomic_DNA"/>
</dbReference>
<dbReference type="Gene3D" id="3.40.50.620">
    <property type="entry name" value="HUPs"/>
    <property type="match status" value="1"/>
</dbReference>
<feature type="binding site" evidence="8">
    <location>
        <begin position="30"/>
        <end position="37"/>
    </location>
    <ligand>
        <name>ATP</name>
        <dbReference type="ChEBI" id="CHEBI:30616"/>
    </ligand>
</feature>
<evidence type="ECO:0000256" key="4">
    <source>
        <dbReference type="ARBA" id="ARBA00022655"/>
    </source>
</evidence>
<feature type="binding site" evidence="8">
    <location>
        <begin position="186"/>
        <end position="189"/>
    </location>
    <ligand>
        <name>ATP</name>
        <dbReference type="ChEBI" id="CHEBI:30616"/>
    </ligand>
</feature>
<dbReference type="NCBIfam" id="TIGR00018">
    <property type="entry name" value="panC"/>
    <property type="match status" value="1"/>
</dbReference>
<keyword evidence="4 8" id="KW-0566">Pantothenate biosynthesis</keyword>
<feature type="binding site" evidence="8">
    <location>
        <position position="61"/>
    </location>
    <ligand>
        <name>beta-alanine</name>
        <dbReference type="ChEBI" id="CHEBI:57966"/>
    </ligand>
</feature>
<reference evidence="9 10" key="1">
    <citation type="submission" date="2020-04" db="EMBL/GenBank/DDBJ databases">
        <authorList>
            <person name="Yoon J."/>
        </authorList>
    </citation>
    <scope>NUCLEOTIDE SEQUENCE [LARGE SCALE GENOMIC DNA]</scope>
    <source>
        <strain evidence="9 10">KMU-166</strain>
    </source>
</reference>
<comment type="pathway">
    <text evidence="1 8">Cofactor biosynthesis; (R)-pantothenate biosynthesis; (R)-pantothenate from (R)-pantoate and beta-alanine: step 1/1.</text>
</comment>
<feature type="binding site" evidence="8">
    <location>
        <position position="155"/>
    </location>
    <ligand>
        <name>(R)-pantoate</name>
        <dbReference type="ChEBI" id="CHEBI:15980"/>
    </ligand>
</feature>
<comment type="similarity">
    <text evidence="2 8">Belongs to the pantothenate synthetase family.</text>
</comment>
<dbReference type="InterPro" id="IPR004821">
    <property type="entry name" value="Cyt_trans-like"/>
</dbReference>
<evidence type="ECO:0000256" key="7">
    <source>
        <dbReference type="ARBA" id="ARBA00048258"/>
    </source>
</evidence>
<keyword evidence="8" id="KW-0963">Cytoplasm</keyword>
<evidence type="ECO:0000256" key="2">
    <source>
        <dbReference type="ARBA" id="ARBA00009256"/>
    </source>
</evidence>
<comment type="subunit">
    <text evidence="8">Homodimer.</text>
</comment>
<keyword evidence="6 8" id="KW-0067">ATP-binding</keyword>
<comment type="subcellular location">
    <subcellularLocation>
        <location evidence="8">Cytoplasm</location>
    </subcellularLocation>
</comment>
<accession>A0ABX1GHP4</accession>
<keyword evidence="5 8" id="KW-0547">Nucleotide-binding</keyword>
<dbReference type="HAMAP" id="MF_00158">
    <property type="entry name" value="PanC"/>
    <property type="match status" value="1"/>
</dbReference>
<dbReference type="RefSeq" id="WP_168450547.1">
    <property type="nucleotide sequence ID" value="NZ_JAAWWK010000004.1"/>
</dbReference>
<dbReference type="CDD" id="cd00560">
    <property type="entry name" value="PanC"/>
    <property type="match status" value="1"/>
</dbReference>
<feature type="binding site" evidence="8">
    <location>
        <begin position="149"/>
        <end position="152"/>
    </location>
    <ligand>
        <name>ATP</name>
        <dbReference type="ChEBI" id="CHEBI:30616"/>
    </ligand>
</feature>
<dbReference type="PANTHER" id="PTHR21299">
    <property type="entry name" value="CYTIDYLATE KINASE/PANTOATE-BETA-ALANINE LIGASE"/>
    <property type="match status" value="1"/>
</dbReference>
<dbReference type="GO" id="GO:0004592">
    <property type="term" value="F:pantoate-beta-alanine ligase activity"/>
    <property type="evidence" value="ECO:0007669"/>
    <property type="project" value="UniProtKB-EC"/>
</dbReference>
<dbReference type="Gene3D" id="3.30.1300.10">
    <property type="entry name" value="Pantoate-beta-alanine ligase, C-terminal domain"/>
    <property type="match status" value="1"/>
</dbReference>
<comment type="caution">
    <text evidence="9">The sequence shown here is derived from an EMBL/GenBank/DDBJ whole genome shotgun (WGS) entry which is preliminary data.</text>
</comment>
<sequence length="294" mass="32181">MKTYSTATALRAAISAARRAGKTVAFVPTMGNLHEGHIELVRRARREADVVVVSIFINPLQFSASEDLSTYPRTLSADKEKLFAEGVQFLFQPPVEEIYPEGMDSHSKVSVPAISEKHCGASRPGHFTGVATIVNKLFNIVQPDVAVFGEKDFQQLSVIRKMARDLCMPINIIGVATARAEDGLALSSRNGYLSEEQRQIAPVLHRILQETREAIACDYDSYSVLEAHAEQVLRDAGFEPDYFNICDARSLGEVSPDTEEVVILAAAKLGSTRLIDNVTLTMNPSADWGMLAAN</sequence>
<comment type="catalytic activity">
    <reaction evidence="7 8">
        <text>(R)-pantoate + beta-alanine + ATP = (R)-pantothenate + AMP + diphosphate + H(+)</text>
        <dbReference type="Rhea" id="RHEA:10912"/>
        <dbReference type="ChEBI" id="CHEBI:15378"/>
        <dbReference type="ChEBI" id="CHEBI:15980"/>
        <dbReference type="ChEBI" id="CHEBI:29032"/>
        <dbReference type="ChEBI" id="CHEBI:30616"/>
        <dbReference type="ChEBI" id="CHEBI:33019"/>
        <dbReference type="ChEBI" id="CHEBI:57966"/>
        <dbReference type="ChEBI" id="CHEBI:456215"/>
        <dbReference type="EC" id="6.3.2.1"/>
    </reaction>
</comment>
<evidence type="ECO:0000313" key="9">
    <source>
        <dbReference type="EMBL" id="NKI18007.1"/>
    </source>
</evidence>
<dbReference type="Proteomes" id="UP000765845">
    <property type="component" value="Unassembled WGS sequence"/>
</dbReference>
<evidence type="ECO:0000256" key="3">
    <source>
        <dbReference type="ARBA" id="ARBA00022598"/>
    </source>
</evidence>
<keyword evidence="10" id="KW-1185">Reference proteome</keyword>
<dbReference type="InterPro" id="IPR003721">
    <property type="entry name" value="Pantoate_ligase"/>
</dbReference>
<comment type="function">
    <text evidence="8">Catalyzes the condensation of pantoate with beta-alanine in an ATP-dependent reaction via a pantoyl-adenylate intermediate.</text>
</comment>
<dbReference type="SUPFAM" id="SSF52374">
    <property type="entry name" value="Nucleotidylyl transferase"/>
    <property type="match status" value="1"/>
</dbReference>
<keyword evidence="3 8" id="KW-0436">Ligase</keyword>
<comment type="miscellaneous">
    <text evidence="8">The reaction proceeds by a bi uni uni bi ping pong mechanism.</text>
</comment>
<evidence type="ECO:0000256" key="1">
    <source>
        <dbReference type="ARBA" id="ARBA00004990"/>
    </source>
</evidence>